<keyword evidence="4" id="KW-1185">Reference proteome</keyword>
<feature type="domain" description="MACPF" evidence="2">
    <location>
        <begin position="40"/>
        <end position="64"/>
    </location>
</feature>
<dbReference type="GO" id="GO:0005886">
    <property type="term" value="C:plasma membrane"/>
    <property type="evidence" value="ECO:0007669"/>
    <property type="project" value="TreeGrafter"/>
</dbReference>
<dbReference type="GO" id="GO:0009626">
    <property type="term" value="P:plant-type hypersensitive response"/>
    <property type="evidence" value="ECO:0007669"/>
    <property type="project" value="TreeGrafter"/>
</dbReference>
<dbReference type="AlphaFoldDB" id="A0A5A7RDA7"/>
<evidence type="ECO:0000313" key="4">
    <source>
        <dbReference type="Proteomes" id="UP000325081"/>
    </source>
</evidence>
<evidence type="ECO:0000259" key="2">
    <source>
        <dbReference type="Pfam" id="PF01823"/>
    </source>
</evidence>
<organism evidence="3 4">
    <name type="scientific">Striga asiatica</name>
    <name type="common">Asiatic witchweed</name>
    <name type="synonym">Buchnera asiatica</name>
    <dbReference type="NCBI Taxonomy" id="4170"/>
    <lineage>
        <taxon>Eukaryota</taxon>
        <taxon>Viridiplantae</taxon>
        <taxon>Streptophyta</taxon>
        <taxon>Embryophyta</taxon>
        <taxon>Tracheophyta</taxon>
        <taxon>Spermatophyta</taxon>
        <taxon>Magnoliopsida</taxon>
        <taxon>eudicotyledons</taxon>
        <taxon>Gunneridae</taxon>
        <taxon>Pentapetalae</taxon>
        <taxon>asterids</taxon>
        <taxon>lamiids</taxon>
        <taxon>Lamiales</taxon>
        <taxon>Orobanchaceae</taxon>
        <taxon>Buchnereae</taxon>
        <taxon>Striga</taxon>
    </lineage>
</organism>
<reference evidence="4" key="1">
    <citation type="journal article" date="2019" name="Curr. Biol.">
        <title>Genome Sequence of Striga asiatica Provides Insight into the Evolution of Plant Parasitism.</title>
        <authorList>
            <person name="Yoshida S."/>
            <person name="Kim S."/>
            <person name="Wafula E.K."/>
            <person name="Tanskanen J."/>
            <person name="Kim Y.M."/>
            <person name="Honaas L."/>
            <person name="Yang Z."/>
            <person name="Spallek T."/>
            <person name="Conn C.E."/>
            <person name="Ichihashi Y."/>
            <person name="Cheong K."/>
            <person name="Cui S."/>
            <person name="Der J.P."/>
            <person name="Gundlach H."/>
            <person name="Jiao Y."/>
            <person name="Hori C."/>
            <person name="Ishida J.K."/>
            <person name="Kasahara H."/>
            <person name="Kiba T."/>
            <person name="Kim M.S."/>
            <person name="Koo N."/>
            <person name="Laohavisit A."/>
            <person name="Lee Y.H."/>
            <person name="Lumba S."/>
            <person name="McCourt P."/>
            <person name="Mortimer J.C."/>
            <person name="Mutuku J.M."/>
            <person name="Nomura T."/>
            <person name="Sasaki-Sekimoto Y."/>
            <person name="Seto Y."/>
            <person name="Wang Y."/>
            <person name="Wakatake T."/>
            <person name="Sakakibara H."/>
            <person name="Demura T."/>
            <person name="Yamaguchi S."/>
            <person name="Yoneyama K."/>
            <person name="Manabe R.I."/>
            <person name="Nelson D.C."/>
            <person name="Schulman A.H."/>
            <person name="Timko M.P."/>
            <person name="dePamphilis C.W."/>
            <person name="Choi D."/>
            <person name="Shirasu K."/>
        </authorList>
    </citation>
    <scope>NUCLEOTIDE SEQUENCE [LARGE SCALE GENOMIC DNA]</scope>
    <source>
        <strain evidence="4">cv. UVA1</strain>
    </source>
</reference>
<dbReference type="PANTHER" id="PTHR33199">
    <property type="entry name" value="MACPF DOMAIN-CONTAINING PROTEIN CAD1"/>
    <property type="match status" value="1"/>
</dbReference>
<feature type="chain" id="PRO_5022732683" evidence="1">
    <location>
        <begin position="19"/>
        <end position="427"/>
    </location>
</feature>
<feature type="signal peptide" evidence="1">
    <location>
        <begin position="1"/>
        <end position="18"/>
    </location>
</feature>
<proteinExistence type="predicted"/>
<protein>
    <submittedName>
        <fullName evidence="3">MAC/Perforin domain-containing protein</fullName>
    </submittedName>
</protein>
<dbReference type="InterPro" id="IPR020864">
    <property type="entry name" value="MACPF"/>
</dbReference>
<comment type="caution">
    <text evidence="3">The sequence shown here is derived from an EMBL/GenBank/DDBJ whole genome shotgun (WGS) entry which is preliminary data.</text>
</comment>
<keyword evidence="1" id="KW-0732">Signal</keyword>
<dbReference type="PANTHER" id="PTHR33199:SF15">
    <property type="entry name" value="MACPF DOMAIN-CONTAINING PROTEIN CAD1-LIKE"/>
    <property type="match status" value="1"/>
</dbReference>
<dbReference type="Pfam" id="PF01823">
    <property type="entry name" value="MACPF"/>
    <property type="match status" value="1"/>
</dbReference>
<name>A0A5A7RDA7_STRAF</name>
<accession>A0A5A7RDA7</accession>
<sequence length="427" mass="47656">MLLLQSPFAWMVLSKTSAEIVGPTRFSKVIDTFLYFLVIFIENFGTHVITSVTTGGKDVIYVRQHFVITTFNCGYQELCSRYWQPKVLQHRRPYKFKPTQSRDIPTTSYCTLPIWKWQRGIYSSFLDHDDFSILEVNFMNIFADLSEISKGPEVFCTIRRSLWDHAPPKKKLINSAENRLDDCYGSSSGEVYKLAKFVDLSDISKGPEDPPAHWLVTKGRFPPNTYCLIAESCLKLKLWALVGLTELPAVGRDTVSCQSPAVASGDSERERLTVEIQVALPILPPVSGHGLPPGTRPLNPHAVYVTGPTYIRYKDQNEIRVEMLTWRVAPTTIIGGKCVVRWAEVGGGDGDASLAAPFEVARASHLVASTAAQALVEEGGCVVREEVADLYIYKWLSCNLGQAFLIFGPNSCMFPGPPFRVYKASDD</sequence>
<dbReference type="Proteomes" id="UP000325081">
    <property type="component" value="Unassembled WGS sequence"/>
</dbReference>
<dbReference type="EMBL" id="BKCP01012181">
    <property type="protein sequence ID" value="GER55723.1"/>
    <property type="molecule type" value="Genomic_DNA"/>
</dbReference>
<dbReference type="InterPro" id="IPR044663">
    <property type="entry name" value="CAD1/NSL1-like"/>
</dbReference>
<gene>
    <name evidence="3" type="ORF">STAS_33422</name>
</gene>
<evidence type="ECO:0000313" key="3">
    <source>
        <dbReference type="EMBL" id="GER55723.1"/>
    </source>
</evidence>
<dbReference type="GO" id="GO:2000031">
    <property type="term" value="P:regulation of salicylic acid mediated signaling pathway"/>
    <property type="evidence" value="ECO:0007669"/>
    <property type="project" value="InterPro"/>
</dbReference>
<evidence type="ECO:0000256" key="1">
    <source>
        <dbReference type="SAM" id="SignalP"/>
    </source>
</evidence>